<sequence>MSEISNLNTSNPNQGVIDARETEAPESAPVSETSHLESEVRGTTDLNNSSNPPIRKSQIAKKSGILPKHNFKEFKTVEYLKEYKLYTEGKSKVLNIAAVRVIHTNIKPTVDNIRQSRILLSTRFLTNVMDRATLSVLLLAERILPSMKTSGTNEITHAIVKPVTVPIRLAVEVGNAAIEAGTYFIYRPYHNELIRFRHFYNRKLIDTEQTFDQR</sequence>
<name>A0A9P7B4F6_MAUEX</name>
<protein>
    <submittedName>
        <fullName evidence="2">Uncharacterized protein</fullName>
    </submittedName>
</protein>
<evidence type="ECO:0000313" key="3">
    <source>
        <dbReference type="Proteomes" id="UP000750334"/>
    </source>
</evidence>
<gene>
    <name evidence="2" type="ORF">C6P45_002298</name>
</gene>
<accession>A0A9P7B4F6</accession>
<dbReference type="EMBL" id="PUHR01000223">
    <property type="protein sequence ID" value="KAG0658008.1"/>
    <property type="molecule type" value="Genomic_DNA"/>
</dbReference>
<dbReference type="AlphaFoldDB" id="A0A9P7B4F6"/>
<dbReference type="Pfam" id="PF17316">
    <property type="entry name" value="Perilipin_2"/>
    <property type="match status" value="1"/>
</dbReference>
<reference evidence="2 3" key="1">
    <citation type="submission" date="2020-11" db="EMBL/GenBank/DDBJ databases">
        <title>Kefir isolates.</title>
        <authorList>
            <person name="Marcisauskas S."/>
            <person name="Kim Y."/>
            <person name="Blasche S."/>
        </authorList>
    </citation>
    <scope>NUCLEOTIDE SEQUENCE [LARGE SCALE GENOMIC DNA]</scope>
    <source>
        <strain evidence="2 3">OG2</strain>
    </source>
</reference>
<organism evidence="2 3">
    <name type="scientific">Maudiozyma exigua</name>
    <name type="common">Yeast</name>
    <name type="synonym">Kazachstania exigua</name>
    <dbReference type="NCBI Taxonomy" id="34358"/>
    <lineage>
        <taxon>Eukaryota</taxon>
        <taxon>Fungi</taxon>
        <taxon>Dikarya</taxon>
        <taxon>Ascomycota</taxon>
        <taxon>Saccharomycotina</taxon>
        <taxon>Saccharomycetes</taxon>
        <taxon>Saccharomycetales</taxon>
        <taxon>Saccharomycetaceae</taxon>
        <taxon>Maudiozyma</taxon>
    </lineage>
</organism>
<keyword evidence="3" id="KW-1185">Reference proteome</keyword>
<dbReference type="OrthoDB" id="376826at2759"/>
<evidence type="ECO:0000313" key="2">
    <source>
        <dbReference type="EMBL" id="KAG0658008.1"/>
    </source>
</evidence>
<evidence type="ECO:0000256" key="1">
    <source>
        <dbReference type="SAM" id="MobiDB-lite"/>
    </source>
</evidence>
<comment type="caution">
    <text evidence="2">The sequence shown here is derived from an EMBL/GenBank/DDBJ whole genome shotgun (WGS) entry which is preliminary data.</text>
</comment>
<dbReference type="Proteomes" id="UP000750334">
    <property type="component" value="Unassembled WGS sequence"/>
</dbReference>
<feature type="region of interest" description="Disordered" evidence="1">
    <location>
        <begin position="1"/>
        <end position="56"/>
    </location>
</feature>
<feature type="compositionally biased region" description="Polar residues" evidence="1">
    <location>
        <begin position="1"/>
        <end position="14"/>
    </location>
</feature>
<proteinExistence type="predicted"/>